<protein>
    <recommendedName>
        <fullName evidence="3">Lipoprotein</fullName>
    </recommendedName>
</protein>
<proteinExistence type="predicted"/>
<accession>A0A9D9NJF6</accession>
<evidence type="ECO:0000313" key="1">
    <source>
        <dbReference type="EMBL" id="MBO8475741.1"/>
    </source>
</evidence>
<dbReference type="PROSITE" id="PS51257">
    <property type="entry name" value="PROKAR_LIPOPROTEIN"/>
    <property type="match status" value="1"/>
</dbReference>
<evidence type="ECO:0008006" key="3">
    <source>
        <dbReference type="Google" id="ProtNLM"/>
    </source>
</evidence>
<name>A0A9D9NJF6_9BACT</name>
<evidence type="ECO:0000313" key="2">
    <source>
        <dbReference type="Proteomes" id="UP000823598"/>
    </source>
</evidence>
<sequence length="181" mass="20531">MRSLKIMAIAALSFAFVGCGHEYVRFIVANECDESVTVECRYKQNLLPDDSLIVHEVYDLPNQLEPVPKWALVYYDIPSEAGRATVSPAEYAGKVVIHSNAISQEVEPGKKTSVLVKRKYMLNKRNKKMIAKSIGAISVAVGGDTVVYTEYNDIERLLWGCYRYESDIFLKVDEEIRQQLF</sequence>
<comment type="caution">
    <text evidence="1">The sequence shown here is derived from an EMBL/GenBank/DDBJ whole genome shotgun (WGS) entry which is preliminary data.</text>
</comment>
<dbReference type="AlphaFoldDB" id="A0A9D9NJF6"/>
<gene>
    <name evidence="1" type="ORF">IAB88_01955</name>
</gene>
<reference evidence="1" key="2">
    <citation type="journal article" date="2021" name="PeerJ">
        <title>Extensive microbial diversity within the chicken gut microbiome revealed by metagenomics and culture.</title>
        <authorList>
            <person name="Gilroy R."/>
            <person name="Ravi A."/>
            <person name="Getino M."/>
            <person name="Pursley I."/>
            <person name="Horton D.L."/>
            <person name="Alikhan N.F."/>
            <person name="Baker D."/>
            <person name="Gharbi K."/>
            <person name="Hall N."/>
            <person name="Watson M."/>
            <person name="Adriaenssens E.M."/>
            <person name="Foster-Nyarko E."/>
            <person name="Jarju S."/>
            <person name="Secka A."/>
            <person name="Antonio M."/>
            <person name="Oren A."/>
            <person name="Chaudhuri R.R."/>
            <person name="La Ragione R."/>
            <person name="Hildebrand F."/>
            <person name="Pallen M.J."/>
        </authorList>
    </citation>
    <scope>NUCLEOTIDE SEQUENCE</scope>
    <source>
        <strain evidence="1">6919</strain>
    </source>
</reference>
<dbReference type="Proteomes" id="UP000823598">
    <property type="component" value="Unassembled WGS sequence"/>
</dbReference>
<reference evidence="1" key="1">
    <citation type="submission" date="2020-10" db="EMBL/GenBank/DDBJ databases">
        <authorList>
            <person name="Gilroy R."/>
        </authorList>
    </citation>
    <scope>NUCLEOTIDE SEQUENCE</scope>
    <source>
        <strain evidence="1">6919</strain>
    </source>
</reference>
<dbReference type="EMBL" id="JADIMC010000024">
    <property type="protein sequence ID" value="MBO8475741.1"/>
    <property type="molecule type" value="Genomic_DNA"/>
</dbReference>
<organism evidence="1 2">
    <name type="scientific">Candidatus Limisoma faecipullorum</name>
    <dbReference type="NCBI Taxonomy" id="2840854"/>
    <lineage>
        <taxon>Bacteria</taxon>
        <taxon>Pseudomonadati</taxon>
        <taxon>Bacteroidota</taxon>
        <taxon>Bacteroidia</taxon>
        <taxon>Bacteroidales</taxon>
        <taxon>Candidatus Limisoma</taxon>
    </lineage>
</organism>